<evidence type="ECO:0000256" key="8">
    <source>
        <dbReference type="ARBA" id="ARBA00022840"/>
    </source>
</evidence>
<dbReference type="InterPro" id="IPR001650">
    <property type="entry name" value="Helicase_C-like"/>
</dbReference>
<dbReference type="InterPro" id="IPR041082">
    <property type="entry name" value="Suv3_C_1"/>
</dbReference>
<evidence type="ECO:0000256" key="3">
    <source>
        <dbReference type="ARBA" id="ARBA00004173"/>
    </source>
</evidence>
<evidence type="ECO:0000256" key="5">
    <source>
        <dbReference type="ARBA" id="ARBA00022741"/>
    </source>
</evidence>
<reference evidence="14 15" key="1">
    <citation type="journal article" date="2015" name="Genome Announc.">
        <title>Draft Genome Sequence and Gene Annotation of the Entomopathogenic Fungus Verticillium hemipterigenum.</title>
        <authorList>
            <person name="Horn F."/>
            <person name="Habel A."/>
            <person name="Scharf D.H."/>
            <person name="Dworschak J."/>
            <person name="Brakhage A.A."/>
            <person name="Guthke R."/>
            <person name="Hertweck C."/>
            <person name="Linde J."/>
        </authorList>
    </citation>
    <scope>NUCLEOTIDE SEQUENCE [LARGE SCALE GENOMIC DNA]</scope>
</reference>
<dbReference type="InterPro" id="IPR027417">
    <property type="entry name" value="P-loop_NTPase"/>
</dbReference>
<evidence type="ECO:0000256" key="12">
    <source>
        <dbReference type="SAM" id="MobiDB-lite"/>
    </source>
</evidence>
<dbReference type="EC" id="3.6.4.13" evidence="4"/>
<dbReference type="PANTHER" id="PTHR12131:SF1">
    <property type="entry name" value="ATP-DEPENDENT RNA HELICASE SUPV3L1, MITOCHONDRIAL-RELATED"/>
    <property type="match status" value="1"/>
</dbReference>
<evidence type="ECO:0000256" key="4">
    <source>
        <dbReference type="ARBA" id="ARBA00012552"/>
    </source>
</evidence>
<keyword evidence="10" id="KW-0496">Mitochondrion</keyword>
<dbReference type="GO" id="GO:0005524">
    <property type="term" value="F:ATP binding"/>
    <property type="evidence" value="ECO:0007669"/>
    <property type="project" value="UniProtKB-KW"/>
</dbReference>
<dbReference type="EMBL" id="CDHN01000001">
    <property type="protein sequence ID" value="CEJ82219.1"/>
    <property type="molecule type" value="Genomic_DNA"/>
</dbReference>
<organism evidence="14 15">
    <name type="scientific">[Torrubiella] hemipterigena</name>
    <dbReference type="NCBI Taxonomy" id="1531966"/>
    <lineage>
        <taxon>Eukaryota</taxon>
        <taxon>Fungi</taxon>
        <taxon>Dikarya</taxon>
        <taxon>Ascomycota</taxon>
        <taxon>Pezizomycotina</taxon>
        <taxon>Sordariomycetes</taxon>
        <taxon>Hypocreomycetidae</taxon>
        <taxon>Hypocreales</taxon>
        <taxon>Clavicipitaceae</taxon>
        <taxon>Clavicipitaceae incertae sedis</taxon>
        <taxon>'Torrubiella' clade</taxon>
    </lineage>
</organism>
<evidence type="ECO:0000256" key="6">
    <source>
        <dbReference type="ARBA" id="ARBA00022801"/>
    </source>
</evidence>
<accession>A0A0A1TA45</accession>
<dbReference type="Pfam" id="PF18147">
    <property type="entry name" value="Suv3_C_1"/>
    <property type="match status" value="1"/>
</dbReference>
<evidence type="ECO:0000256" key="9">
    <source>
        <dbReference type="ARBA" id="ARBA00022946"/>
    </source>
</evidence>
<dbReference type="HOGENOM" id="CLU_010647_1_1_1"/>
<name>A0A0A1TA45_9HYPO</name>
<evidence type="ECO:0000313" key="14">
    <source>
        <dbReference type="EMBL" id="CEJ82219.1"/>
    </source>
</evidence>
<comment type="cofactor">
    <cofactor evidence="2">
        <name>Mg(2+)</name>
        <dbReference type="ChEBI" id="CHEBI:18420"/>
    </cofactor>
</comment>
<evidence type="ECO:0000256" key="1">
    <source>
        <dbReference type="ARBA" id="ARBA00001936"/>
    </source>
</evidence>
<comment type="catalytic activity">
    <reaction evidence="11">
        <text>ATP + H2O = ADP + phosphate + H(+)</text>
        <dbReference type="Rhea" id="RHEA:13065"/>
        <dbReference type="ChEBI" id="CHEBI:15377"/>
        <dbReference type="ChEBI" id="CHEBI:15378"/>
        <dbReference type="ChEBI" id="CHEBI:30616"/>
        <dbReference type="ChEBI" id="CHEBI:43474"/>
        <dbReference type="ChEBI" id="CHEBI:456216"/>
        <dbReference type="EC" id="3.6.4.13"/>
    </reaction>
</comment>
<dbReference type="Pfam" id="PF00271">
    <property type="entry name" value="Helicase_C"/>
    <property type="match status" value="1"/>
</dbReference>
<keyword evidence="6" id="KW-0378">Hydrolase</keyword>
<evidence type="ECO:0000256" key="10">
    <source>
        <dbReference type="ARBA" id="ARBA00023128"/>
    </source>
</evidence>
<dbReference type="FunFam" id="3.40.50.300:FF:000269">
    <property type="entry name" value="ATP-dependent RNA helicase SUPV3L1, mitochondrial"/>
    <property type="match status" value="1"/>
</dbReference>
<dbReference type="Gene3D" id="1.20.272.40">
    <property type="match status" value="1"/>
</dbReference>
<keyword evidence="8" id="KW-0067">ATP-binding</keyword>
<dbReference type="STRING" id="1531966.A0A0A1TA45"/>
<dbReference type="Proteomes" id="UP000039046">
    <property type="component" value="Unassembled WGS sequence"/>
</dbReference>
<dbReference type="InterPro" id="IPR055206">
    <property type="entry name" value="DEXQc_SUV3"/>
</dbReference>
<evidence type="ECO:0000256" key="2">
    <source>
        <dbReference type="ARBA" id="ARBA00001946"/>
    </source>
</evidence>
<dbReference type="SMART" id="SM00490">
    <property type="entry name" value="HELICc"/>
    <property type="match status" value="1"/>
</dbReference>
<dbReference type="AlphaFoldDB" id="A0A0A1TA45"/>
<dbReference type="Pfam" id="PF22527">
    <property type="entry name" value="DEXQc_Suv3"/>
    <property type="match status" value="1"/>
</dbReference>
<proteinExistence type="predicted"/>
<dbReference type="InterPro" id="IPR022192">
    <property type="entry name" value="SUV3_C"/>
</dbReference>
<dbReference type="Gene3D" id="3.40.50.300">
    <property type="entry name" value="P-loop containing nucleotide triphosphate hydrolases"/>
    <property type="match status" value="2"/>
</dbReference>
<feature type="region of interest" description="Disordered" evidence="12">
    <location>
        <begin position="746"/>
        <end position="785"/>
    </location>
</feature>
<dbReference type="InterPro" id="IPR050699">
    <property type="entry name" value="RNA-DNA_Helicase"/>
</dbReference>
<dbReference type="GO" id="GO:0000965">
    <property type="term" value="P:mitochondrial RNA 3'-end processing"/>
    <property type="evidence" value="ECO:0007669"/>
    <property type="project" value="TreeGrafter"/>
</dbReference>
<keyword evidence="7" id="KW-0347">Helicase</keyword>
<dbReference type="CDD" id="cd17913">
    <property type="entry name" value="DEXQc_Suv3"/>
    <property type="match status" value="1"/>
</dbReference>
<comment type="subcellular location">
    <subcellularLocation>
        <location evidence="3">Mitochondrion</location>
    </subcellularLocation>
</comment>
<dbReference type="GO" id="GO:0016787">
    <property type="term" value="F:hydrolase activity"/>
    <property type="evidence" value="ECO:0007669"/>
    <property type="project" value="UniProtKB-KW"/>
</dbReference>
<evidence type="ECO:0000313" key="15">
    <source>
        <dbReference type="Proteomes" id="UP000039046"/>
    </source>
</evidence>
<feature type="domain" description="Helicase C-terminal" evidence="13">
    <location>
        <begin position="374"/>
        <end position="524"/>
    </location>
</feature>
<gene>
    <name evidence="14" type="ORF">VHEMI02296</name>
</gene>
<comment type="cofactor">
    <cofactor evidence="1">
        <name>Mn(2+)</name>
        <dbReference type="ChEBI" id="CHEBI:29035"/>
    </cofactor>
</comment>
<evidence type="ECO:0000256" key="7">
    <source>
        <dbReference type="ARBA" id="ARBA00022806"/>
    </source>
</evidence>
<dbReference type="GO" id="GO:0003724">
    <property type="term" value="F:RNA helicase activity"/>
    <property type="evidence" value="ECO:0007669"/>
    <property type="project" value="UniProtKB-EC"/>
</dbReference>
<keyword evidence="15" id="KW-1185">Reference proteome</keyword>
<evidence type="ECO:0000259" key="13">
    <source>
        <dbReference type="PROSITE" id="PS51194"/>
    </source>
</evidence>
<dbReference type="Gene3D" id="1.20.58.1080">
    <property type="match status" value="1"/>
</dbReference>
<dbReference type="SUPFAM" id="SSF52540">
    <property type="entry name" value="P-loop containing nucleoside triphosphate hydrolases"/>
    <property type="match status" value="1"/>
</dbReference>
<evidence type="ECO:0000256" key="11">
    <source>
        <dbReference type="ARBA" id="ARBA00047984"/>
    </source>
</evidence>
<sequence length="785" mass="89068">MRPFANQACARVHVRSSRPKIPKCLFSSSQAASKQFRGPDRRKLRLGQPGLDESWKLKLARKRAKREADDAILDGKDKRTQMTLYRGRDYSGRHATFKQTIVHKLQVIVSDLIKSSESSSGKRRDEIFAQSKLFMEAIDDAFELAERNQTDKARNSLFWTLRDAFINKELKGLTQELKFSFQAFMARSRFSPIMEKIQAEMLDFRFPQEWFPATRTMQRKIHVHVGPTNSGKTYNALQALEKSKNGVYAGPLRLLATEVYQRLNAKGRACALITGEEVRVPEDTDQYLSSCTVEMVPMNTKFDVAVIDEIQMIADRDRGSAWTSALLGVQADEVHLCGEERTVNLIEAICAGTGDQVFVHRYERLSPLNTMDEPIKPDFSNLQKGDAVVAFSRLALHALKRTIEMKTRKRCAIVYGSLPPEVRVQQAALFNDPDNDYDYIVASDAIGMGLNLNIRRVVLESITKFDGSQNRLLSYPEIRQIGGRAGRYRTATSAIQQAKKQANIEDAHQDATGKKLTLDDRRSIQKQLAEADESSGWVTTLDMQDLRAVRRAFTRSVSDLDRATIQPPAGVVERYASYFPPNTPLSFILQQIRSSAITSDTFNIHVPSDLLEIADIIQDIPLTIFDRLTFCFVPVSLRGEQAIPILRALANIVANNSEGDLLAIKEIPLEILDIDPATIEGGYMQYLHKLESLHVGINQYIWLSYRYSGMFRSQPLAFHVRSLVEQKLIETLDKLDFTPEEMETRRKKKRRMAKVRERRTGIVQEDDGERDVDMAEPLQEAKVQA</sequence>
<dbReference type="Pfam" id="PF12513">
    <property type="entry name" value="SUV3_C"/>
    <property type="match status" value="1"/>
</dbReference>
<dbReference type="PROSITE" id="PS51194">
    <property type="entry name" value="HELICASE_CTER"/>
    <property type="match status" value="1"/>
</dbReference>
<dbReference type="OrthoDB" id="6692397at2759"/>
<protein>
    <recommendedName>
        <fullName evidence="4">RNA helicase</fullName>
        <ecNumber evidence="4">3.6.4.13</ecNumber>
    </recommendedName>
</protein>
<dbReference type="InterPro" id="IPR044774">
    <property type="entry name" value="Suv3_DEXQc"/>
</dbReference>
<keyword evidence="5" id="KW-0547">Nucleotide-binding</keyword>
<dbReference type="GO" id="GO:0045025">
    <property type="term" value="C:mitochondrial degradosome"/>
    <property type="evidence" value="ECO:0007669"/>
    <property type="project" value="TreeGrafter"/>
</dbReference>
<dbReference type="CDD" id="cd18805">
    <property type="entry name" value="SF2_C_suv3"/>
    <property type="match status" value="1"/>
</dbReference>
<keyword evidence="9" id="KW-0809">Transit peptide</keyword>
<dbReference type="PANTHER" id="PTHR12131">
    <property type="entry name" value="ATP-DEPENDENT RNA AND DNA HELICASE"/>
    <property type="match status" value="1"/>
</dbReference>